<dbReference type="EMBL" id="CM042889">
    <property type="protein sequence ID" value="KAI4319657.1"/>
    <property type="molecule type" value="Genomic_DNA"/>
</dbReference>
<evidence type="ECO:0000313" key="1">
    <source>
        <dbReference type="EMBL" id="KAI4319657.1"/>
    </source>
</evidence>
<gene>
    <name evidence="1" type="ORF">MLD38_033234</name>
</gene>
<protein>
    <submittedName>
        <fullName evidence="1">Uncharacterized protein</fullName>
    </submittedName>
</protein>
<organism evidence="1 2">
    <name type="scientific">Melastoma candidum</name>
    <dbReference type="NCBI Taxonomy" id="119954"/>
    <lineage>
        <taxon>Eukaryota</taxon>
        <taxon>Viridiplantae</taxon>
        <taxon>Streptophyta</taxon>
        <taxon>Embryophyta</taxon>
        <taxon>Tracheophyta</taxon>
        <taxon>Spermatophyta</taxon>
        <taxon>Magnoliopsida</taxon>
        <taxon>eudicotyledons</taxon>
        <taxon>Gunneridae</taxon>
        <taxon>Pentapetalae</taxon>
        <taxon>rosids</taxon>
        <taxon>malvids</taxon>
        <taxon>Myrtales</taxon>
        <taxon>Melastomataceae</taxon>
        <taxon>Melastomatoideae</taxon>
        <taxon>Melastomateae</taxon>
        <taxon>Melastoma</taxon>
    </lineage>
</organism>
<evidence type="ECO:0000313" key="2">
    <source>
        <dbReference type="Proteomes" id="UP001057402"/>
    </source>
</evidence>
<dbReference type="Proteomes" id="UP001057402">
    <property type="component" value="Chromosome 10"/>
</dbReference>
<keyword evidence="2" id="KW-1185">Reference proteome</keyword>
<name>A0ACB9M632_9MYRT</name>
<sequence>MCWSGTLERKSPGVVVPSNTCLVNGVSGQCDSQDICILILHDHQCLEFTICLSFLVAAWYRLPSNISSVERALFLITSLEGYPVALNERCRSPRSMVNLLYLISFQQNPTSIQGLVAIINICCYYLVGDVCLVTAGILGQLGDKGFVDRTASGNTGADVGHLYHDLDNKLT</sequence>
<reference evidence="2" key="1">
    <citation type="journal article" date="2023" name="Front. Plant Sci.">
        <title>Chromosomal-level genome assembly of Melastoma candidum provides insights into trichome evolution.</title>
        <authorList>
            <person name="Zhong Y."/>
            <person name="Wu W."/>
            <person name="Sun C."/>
            <person name="Zou P."/>
            <person name="Liu Y."/>
            <person name="Dai S."/>
            <person name="Zhou R."/>
        </authorList>
    </citation>
    <scope>NUCLEOTIDE SEQUENCE [LARGE SCALE GENOMIC DNA]</scope>
</reference>
<comment type="caution">
    <text evidence="1">The sequence shown here is derived from an EMBL/GenBank/DDBJ whole genome shotgun (WGS) entry which is preliminary data.</text>
</comment>
<proteinExistence type="predicted"/>
<accession>A0ACB9M632</accession>